<accession>A0A3R7MF08</accession>
<sequence>MSAWRQKMPPQRGGDISTVGGRCPRLDAHREMREWRVQCEKRRSIIAAVSLLPHALSLAHPSSGRGERRGRVAGTHGAVVGVFILLRRQEGSGRSGAVPVQ</sequence>
<organism evidence="2 3">
    <name type="scientific">Trypanosoma conorhini</name>
    <dbReference type="NCBI Taxonomy" id="83891"/>
    <lineage>
        <taxon>Eukaryota</taxon>
        <taxon>Discoba</taxon>
        <taxon>Euglenozoa</taxon>
        <taxon>Kinetoplastea</taxon>
        <taxon>Metakinetoplastina</taxon>
        <taxon>Trypanosomatida</taxon>
        <taxon>Trypanosomatidae</taxon>
        <taxon>Trypanosoma</taxon>
    </lineage>
</organism>
<protein>
    <submittedName>
        <fullName evidence="2">Uncharacterized protein</fullName>
    </submittedName>
</protein>
<proteinExistence type="predicted"/>
<dbReference type="GeneID" id="40322221"/>
<dbReference type="Proteomes" id="UP000284403">
    <property type="component" value="Unassembled WGS sequence"/>
</dbReference>
<evidence type="ECO:0000313" key="2">
    <source>
        <dbReference type="EMBL" id="RNF01328.1"/>
    </source>
</evidence>
<dbReference type="EMBL" id="MKKU01000831">
    <property type="protein sequence ID" value="RNF01328.1"/>
    <property type="molecule type" value="Genomic_DNA"/>
</dbReference>
<name>A0A3R7MF08_9TRYP</name>
<keyword evidence="3" id="KW-1185">Reference proteome</keyword>
<comment type="caution">
    <text evidence="2">The sequence shown here is derived from an EMBL/GenBank/DDBJ whole genome shotgun (WGS) entry which is preliminary data.</text>
</comment>
<evidence type="ECO:0000313" key="3">
    <source>
        <dbReference type="Proteomes" id="UP000284403"/>
    </source>
</evidence>
<gene>
    <name evidence="2" type="ORF">Tco025E_08610</name>
</gene>
<dbReference type="AlphaFoldDB" id="A0A3R7MF08"/>
<feature type="region of interest" description="Disordered" evidence="1">
    <location>
        <begin position="1"/>
        <end position="23"/>
    </location>
</feature>
<reference evidence="2 3" key="1">
    <citation type="journal article" date="2018" name="BMC Genomics">
        <title>Genomic comparison of Trypanosoma conorhini and Trypanosoma rangeli to Trypanosoma cruzi strains of high and low virulence.</title>
        <authorList>
            <person name="Bradwell K.R."/>
            <person name="Koparde V.N."/>
            <person name="Matveyev A.V."/>
            <person name="Serrano M.G."/>
            <person name="Alves J.M."/>
            <person name="Parikh H."/>
            <person name="Huang B."/>
            <person name="Lee V."/>
            <person name="Espinosa-Alvarez O."/>
            <person name="Ortiz P.A."/>
            <person name="Costa-Martins A.G."/>
            <person name="Teixeira M.M."/>
            <person name="Buck G.A."/>
        </authorList>
    </citation>
    <scope>NUCLEOTIDE SEQUENCE [LARGE SCALE GENOMIC DNA]</scope>
    <source>
        <strain evidence="2 3">025E</strain>
    </source>
</reference>
<dbReference type="RefSeq" id="XP_029224427.1">
    <property type="nucleotide sequence ID" value="XM_029375455.1"/>
</dbReference>
<evidence type="ECO:0000256" key="1">
    <source>
        <dbReference type="SAM" id="MobiDB-lite"/>
    </source>
</evidence>